<dbReference type="Pfam" id="PF18962">
    <property type="entry name" value="Por_Secre_tail"/>
    <property type="match status" value="1"/>
</dbReference>
<protein>
    <submittedName>
        <fullName evidence="3">T9SS type A sorting domain-containing protein</fullName>
    </submittedName>
</protein>
<feature type="domain" description="Secretion system C-terminal sorting" evidence="2">
    <location>
        <begin position="91"/>
        <end position="162"/>
    </location>
</feature>
<dbReference type="NCBIfam" id="TIGR04183">
    <property type="entry name" value="Por_Secre_tail"/>
    <property type="match status" value="1"/>
</dbReference>
<accession>A0ABT8WP97</accession>
<sequence length="165" mass="18812">MPKNYLFFIVFVCVFHLSNAQMLRKETLAIQGSSHVVYANNKSYYIIESIGQASIINTFNANDYSLRQGYLQPVSASIIASDFNTDFKAVIFPNPFPSEVQIKFKEPVIDILQVTVRDVLGRIVLNKEYSPMPSIVLDLNHLNTGSYLVHIRMRSKLLKAKIIKR</sequence>
<name>A0ABT8WP97_9FLAO</name>
<keyword evidence="1" id="KW-0732">Signal</keyword>
<reference evidence="3" key="1">
    <citation type="submission" date="2023-07" db="EMBL/GenBank/DDBJ databases">
        <title>Two novel species in the genus Flavivirga.</title>
        <authorList>
            <person name="Kwon K."/>
        </authorList>
    </citation>
    <scope>NUCLEOTIDE SEQUENCE</scope>
    <source>
        <strain evidence="3">KACC 14158</strain>
    </source>
</reference>
<dbReference type="Gene3D" id="2.60.40.3080">
    <property type="match status" value="1"/>
</dbReference>
<dbReference type="Proteomes" id="UP001176806">
    <property type="component" value="Unassembled WGS sequence"/>
</dbReference>
<proteinExistence type="predicted"/>
<dbReference type="InterPro" id="IPR026444">
    <property type="entry name" value="Secre_tail"/>
</dbReference>
<evidence type="ECO:0000313" key="3">
    <source>
        <dbReference type="EMBL" id="MDO5974976.1"/>
    </source>
</evidence>
<evidence type="ECO:0000259" key="2">
    <source>
        <dbReference type="Pfam" id="PF18962"/>
    </source>
</evidence>
<dbReference type="EMBL" id="JAUOEL010000004">
    <property type="protein sequence ID" value="MDO5974976.1"/>
    <property type="molecule type" value="Genomic_DNA"/>
</dbReference>
<organism evidence="3 4">
    <name type="scientific">Flavivirga jejuensis</name>
    <dbReference type="NCBI Taxonomy" id="870487"/>
    <lineage>
        <taxon>Bacteria</taxon>
        <taxon>Pseudomonadati</taxon>
        <taxon>Bacteroidota</taxon>
        <taxon>Flavobacteriia</taxon>
        <taxon>Flavobacteriales</taxon>
        <taxon>Flavobacteriaceae</taxon>
        <taxon>Flavivirga</taxon>
    </lineage>
</organism>
<keyword evidence="4" id="KW-1185">Reference proteome</keyword>
<evidence type="ECO:0000313" key="4">
    <source>
        <dbReference type="Proteomes" id="UP001176806"/>
    </source>
</evidence>
<gene>
    <name evidence="3" type="ORF">Q4Q40_12325</name>
</gene>
<comment type="caution">
    <text evidence="3">The sequence shown here is derived from an EMBL/GenBank/DDBJ whole genome shotgun (WGS) entry which is preliminary data.</text>
</comment>
<evidence type="ECO:0000256" key="1">
    <source>
        <dbReference type="ARBA" id="ARBA00022729"/>
    </source>
</evidence>
<dbReference type="RefSeq" id="WP_303302135.1">
    <property type="nucleotide sequence ID" value="NZ_BAABDA010000018.1"/>
</dbReference>